<keyword evidence="2" id="KW-0238">DNA-binding</keyword>
<feature type="domain" description="HTH iclR-type" evidence="4">
    <location>
        <begin position="9"/>
        <end position="71"/>
    </location>
</feature>
<evidence type="ECO:0000259" key="4">
    <source>
        <dbReference type="PROSITE" id="PS51077"/>
    </source>
</evidence>
<evidence type="ECO:0000256" key="1">
    <source>
        <dbReference type="ARBA" id="ARBA00023015"/>
    </source>
</evidence>
<dbReference type="InterPro" id="IPR005471">
    <property type="entry name" value="Tscrpt_reg_IclR_N"/>
</dbReference>
<dbReference type="InterPro" id="IPR036388">
    <property type="entry name" value="WH-like_DNA-bd_sf"/>
</dbReference>
<sequence length="259" mass="29744">MRNINVETIRSVERAVHILNCFSFERPSLSIEEIVTKTKLAKATVYRLLWTLETQGLIHYDQKENLYRLGYKMLEYGGIVLENLDMRREAEPFLHELQAQTGYTVLFAVRQQDSLQYLIRLDSDDSFQPRSYIGRRRVLHYGALGTTIMAYLPEEEVKAIIEKHPLEAHTPNTIVDERKFMERLHTIRSDGFFVDKDETFIGFTAVAAPVFDRTGIIGAIGLAGATFKMMKSLPELIRQTVSTAQHISKRLGHIAHYPS</sequence>
<evidence type="ECO:0000256" key="3">
    <source>
        <dbReference type="ARBA" id="ARBA00023163"/>
    </source>
</evidence>
<dbReference type="GO" id="GO:0045892">
    <property type="term" value="P:negative regulation of DNA-templated transcription"/>
    <property type="evidence" value="ECO:0007669"/>
    <property type="project" value="UniProtKB-ARBA"/>
</dbReference>
<dbReference type="InterPro" id="IPR029016">
    <property type="entry name" value="GAF-like_dom_sf"/>
</dbReference>
<keyword evidence="1" id="KW-0805">Transcription regulation</keyword>
<protein>
    <submittedName>
        <fullName evidence="6">IclR family transcriptional regulator</fullName>
    </submittedName>
</protein>
<dbReference type="PANTHER" id="PTHR30136">
    <property type="entry name" value="HELIX-TURN-HELIX TRANSCRIPTIONAL REGULATOR, ICLR FAMILY"/>
    <property type="match status" value="1"/>
</dbReference>
<dbReference type="SUPFAM" id="SSF55781">
    <property type="entry name" value="GAF domain-like"/>
    <property type="match status" value="1"/>
</dbReference>
<gene>
    <name evidence="6" type="ORF">A7K69_06895</name>
</gene>
<dbReference type="EMBL" id="LXMA01000023">
    <property type="protein sequence ID" value="OAT72669.1"/>
    <property type="molecule type" value="Genomic_DNA"/>
</dbReference>
<evidence type="ECO:0000313" key="7">
    <source>
        <dbReference type="Proteomes" id="UP000078290"/>
    </source>
</evidence>
<dbReference type="InterPro" id="IPR036390">
    <property type="entry name" value="WH_DNA-bd_sf"/>
</dbReference>
<evidence type="ECO:0000313" key="6">
    <source>
        <dbReference type="EMBL" id="OAT72669.1"/>
    </source>
</evidence>
<dbReference type="Gene3D" id="1.10.10.10">
    <property type="entry name" value="Winged helix-like DNA-binding domain superfamily/Winged helix DNA-binding domain"/>
    <property type="match status" value="1"/>
</dbReference>
<feature type="domain" description="IclR-ED" evidence="5">
    <location>
        <begin position="72"/>
        <end position="253"/>
    </location>
</feature>
<dbReference type="SMART" id="SM00346">
    <property type="entry name" value="HTH_ICLR"/>
    <property type="match status" value="1"/>
</dbReference>
<dbReference type="InterPro" id="IPR014757">
    <property type="entry name" value="Tscrpt_reg_IclR_C"/>
</dbReference>
<dbReference type="PROSITE" id="PS51078">
    <property type="entry name" value="ICLR_ED"/>
    <property type="match status" value="1"/>
</dbReference>
<dbReference type="AlphaFoldDB" id="A0A1B7KRR3"/>
<accession>A0A1B7KRR3</accession>
<dbReference type="Pfam" id="PF09339">
    <property type="entry name" value="HTH_IclR"/>
    <property type="match status" value="1"/>
</dbReference>
<organism evidence="6 7">
    <name type="scientific">Parageobacillus thermoglucosidasius</name>
    <name type="common">Geobacillus thermoglucosidasius</name>
    <dbReference type="NCBI Taxonomy" id="1426"/>
    <lineage>
        <taxon>Bacteria</taxon>
        <taxon>Bacillati</taxon>
        <taxon>Bacillota</taxon>
        <taxon>Bacilli</taxon>
        <taxon>Bacillales</taxon>
        <taxon>Anoxybacillaceae</taxon>
        <taxon>Parageobacillus</taxon>
    </lineage>
</organism>
<evidence type="ECO:0000259" key="5">
    <source>
        <dbReference type="PROSITE" id="PS51078"/>
    </source>
</evidence>
<evidence type="ECO:0000256" key="2">
    <source>
        <dbReference type="ARBA" id="ARBA00023125"/>
    </source>
</evidence>
<comment type="caution">
    <text evidence="6">The sequence shown here is derived from an EMBL/GenBank/DDBJ whole genome shotgun (WGS) entry which is preliminary data.</text>
</comment>
<dbReference type="OrthoDB" id="9791752at2"/>
<dbReference type="RefSeq" id="WP_064551641.1">
    <property type="nucleotide sequence ID" value="NZ_LXMA01000023.1"/>
</dbReference>
<dbReference type="Pfam" id="PF01614">
    <property type="entry name" value="IclR_C"/>
    <property type="match status" value="1"/>
</dbReference>
<dbReference type="GO" id="GO:0003700">
    <property type="term" value="F:DNA-binding transcription factor activity"/>
    <property type="evidence" value="ECO:0007669"/>
    <property type="project" value="TreeGrafter"/>
</dbReference>
<dbReference type="SUPFAM" id="SSF46785">
    <property type="entry name" value="Winged helix' DNA-binding domain"/>
    <property type="match status" value="1"/>
</dbReference>
<dbReference type="PANTHER" id="PTHR30136:SF24">
    <property type="entry name" value="HTH-TYPE TRANSCRIPTIONAL REPRESSOR ALLR"/>
    <property type="match status" value="1"/>
</dbReference>
<reference evidence="7" key="1">
    <citation type="submission" date="2016-05" db="EMBL/GenBank/DDBJ databases">
        <authorList>
            <person name="Wang W."/>
            <person name="Zhu L."/>
        </authorList>
    </citation>
    <scope>NUCLEOTIDE SEQUENCE [LARGE SCALE GENOMIC DNA]</scope>
    <source>
        <strain evidence="7">W-2</strain>
    </source>
</reference>
<dbReference type="Gene3D" id="3.30.450.40">
    <property type="match status" value="1"/>
</dbReference>
<dbReference type="PROSITE" id="PS51077">
    <property type="entry name" value="HTH_ICLR"/>
    <property type="match status" value="1"/>
</dbReference>
<keyword evidence="3" id="KW-0804">Transcription</keyword>
<proteinExistence type="predicted"/>
<dbReference type="Proteomes" id="UP000078290">
    <property type="component" value="Unassembled WGS sequence"/>
</dbReference>
<name>A0A1B7KRR3_PARTM</name>
<dbReference type="GO" id="GO:0003677">
    <property type="term" value="F:DNA binding"/>
    <property type="evidence" value="ECO:0007669"/>
    <property type="project" value="UniProtKB-KW"/>
</dbReference>
<dbReference type="InterPro" id="IPR050707">
    <property type="entry name" value="HTH_MetabolicPath_Reg"/>
</dbReference>